<protein>
    <recommendedName>
        <fullName evidence="3">GAF domain-containing protein</fullName>
    </recommendedName>
</protein>
<accession>A0A8J5QRC9</accession>
<dbReference type="GO" id="GO:0006620">
    <property type="term" value="P:post-translational protein targeting to endoplasmic reticulum membrane"/>
    <property type="evidence" value="ECO:0007669"/>
    <property type="project" value="TreeGrafter"/>
</dbReference>
<dbReference type="Pfam" id="PF03928">
    <property type="entry name" value="HbpS-like"/>
    <property type="match status" value="1"/>
</dbReference>
<proteinExistence type="predicted"/>
<dbReference type="Proteomes" id="UP000694255">
    <property type="component" value="Unassembled WGS sequence"/>
</dbReference>
<dbReference type="PANTHER" id="PTHR28255">
    <property type="match status" value="1"/>
</dbReference>
<dbReference type="GO" id="GO:0072380">
    <property type="term" value="C:TRC complex"/>
    <property type="evidence" value="ECO:0007669"/>
    <property type="project" value="TreeGrafter"/>
</dbReference>
<gene>
    <name evidence="1" type="ORF">J8A68_001425</name>
</gene>
<dbReference type="GeneID" id="73468226"/>
<name>A0A8J5QRC9_9ASCO</name>
<dbReference type="RefSeq" id="XP_049265250.1">
    <property type="nucleotide sequence ID" value="XM_049405077.1"/>
</dbReference>
<comment type="caution">
    <text evidence="1">The sequence shown here is derived from an EMBL/GenBank/DDBJ whole genome shotgun (WGS) entry which is preliminary data.</text>
</comment>
<dbReference type="EMBL" id="JAGSYN010000054">
    <property type="protein sequence ID" value="KAG7665018.1"/>
    <property type="molecule type" value="Genomic_DNA"/>
</dbReference>
<dbReference type="InterPro" id="IPR010371">
    <property type="entry name" value="YBR137W-like"/>
</dbReference>
<dbReference type="InterPro" id="IPR005624">
    <property type="entry name" value="PduO/GlcC-like"/>
</dbReference>
<dbReference type="OrthoDB" id="2209940at2759"/>
<keyword evidence="2" id="KW-1185">Reference proteome</keyword>
<evidence type="ECO:0008006" key="3">
    <source>
        <dbReference type="Google" id="ProtNLM"/>
    </source>
</evidence>
<dbReference type="AlphaFoldDB" id="A0A8J5QRC9"/>
<organism evidence="1 2">
    <name type="scientific">[Candida] subhashii</name>
    <dbReference type="NCBI Taxonomy" id="561895"/>
    <lineage>
        <taxon>Eukaryota</taxon>
        <taxon>Fungi</taxon>
        <taxon>Dikarya</taxon>
        <taxon>Ascomycota</taxon>
        <taxon>Saccharomycotina</taxon>
        <taxon>Pichiomycetes</taxon>
        <taxon>Debaryomycetaceae</taxon>
        <taxon>Spathaspora</taxon>
    </lineage>
</organism>
<evidence type="ECO:0000313" key="1">
    <source>
        <dbReference type="EMBL" id="KAG7665018.1"/>
    </source>
</evidence>
<sequence>MTHEIFNYTLDQLVELEKGTTFTEFSPEIAWKLGSFAREYALEKFPHRAVVIDITLSTGHCLFRTATLPGTSVDNDNWVQRKVKSVFRFGKSSFFMGQDLRLRGETLESFFFVSPKEFSVHGGSIPIRVNAHDAVIGALTISGLTEEEDYLLAVEIVKKFLADYAHETLDYYIKHPNSLSILFEELQTGIQRPEVDTYADDYVVLSILIILLDSQDWINITNKSTSNKNLIMEHVNKHQRTRMGKNCIRIRDILPGYRFKKLPFGV</sequence>
<reference evidence="1 2" key="1">
    <citation type="journal article" date="2021" name="DNA Res.">
        <title>Genome analysis of Candida subhashii reveals its hybrid nature and dual mitochondrial genome conformations.</title>
        <authorList>
            <person name="Mixao V."/>
            <person name="Hegedusova E."/>
            <person name="Saus E."/>
            <person name="Pryszcz L.P."/>
            <person name="Cillingova A."/>
            <person name="Nosek J."/>
            <person name="Gabaldon T."/>
        </authorList>
    </citation>
    <scope>NUCLEOTIDE SEQUENCE [LARGE SCALE GENOMIC DNA]</scope>
    <source>
        <strain evidence="1 2">CBS 10753</strain>
    </source>
</reference>
<dbReference type="PANTHER" id="PTHR28255:SF1">
    <property type="entry name" value="UPF0303 PROTEIN YBR137W"/>
    <property type="match status" value="1"/>
</dbReference>
<evidence type="ECO:0000313" key="2">
    <source>
        <dbReference type="Proteomes" id="UP000694255"/>
    </source>
</evidence>